<dbReference type="EMBL" id="RXOC01000013">
    <property type="protein sequence ID" value="RXF67965.1"/>
    <property type="molecule type" value="Genomic_DNA"/>
</dbReference>
<comment type="caution">
    <text evidence="1">The sequence shown here is derived from an EMBL/GenBank/DDBJ whole genome shotgun (WGS) entry which is preliminary data.</text>
</comment>
<dbReference type="AlphaFoldDB" id="A0A4Q0M4X0"/>
<dbReference type="RefSeq" id="WP_128770653.1">
    <property type="nucleotide sequence ID" value="NZ_RXOC01000013.1"/>
</dbReference>
<sequence length="187" mass="21506">MKIKVFRYGKIKSSTNPNVYIIESLDWDDEENNRFEGKLLADMLELSGKQPMYKYIRTSQELEHFFEDFCDSEYRYLHISCHGNKNAISTTFGEISFAGLADMMRGRLEGKRIFLSACEAVNLDLAEVIIPTSGCNSLIGPTTKLLTSDALIFWSSFYHIIFRENPVKMNMGIIKSTLLNLMKFTRN</sequence>
<name>A0A4Q0M4X0_9SPHI</name>
<evidence type="ECO:0000313" key="2">
    <source>
        <dbReference type="Proteomes" id="UP000290848"/>
    </source>
</evidence>
<reference evidence="1 2" key="1">
    <citation type="submission" date="2018-12" db="EMBL/GenBank/DDBJ databases">
        <title>The Draft Genome Sequence of the Soil Bacterium Pedobacter tournemirensis R1.</title>
        <authorList>
            <person name="He J."/>
        </authorList>
    </citation>
    <scope>NUCLEOTIDE SEQUENCE [LARGE SCALE GENOMIC DNA]</scope>
    <source>
        <strain evidence="1 2">R1</strain>
    </source>
</reference>
<gene>
    <name evidence="1" type="ORF">EKH83_16940</name>
</gene>
<evidence type="ECO:0008006" key="3">
    <source>
        <dbReference type="Google" id="ProtNLM"/>
    </source>
</evidence>
<accession>A0A4Q0M4X0</accession>
<organism evidence="1 2">
    <name type="scientific">Arcticibacter tournemirensis</name>
    <dbReference type="NCBI Taxonomy" id="699437"/>
    <lineage>
        <taxon>Bacteria</taxon>
        <taxon>Pseudomonadati</taxon>
        <taxon>Bacteroidota</taxon>
        <taxon>Sphingobacteriia</taxon>
        <taxon>Sphingobacteriales</taxon>
        <taxon>Sphingobacteriaceae</taxon>
        <taxon>Arcticibacter</taxon>
    </lineage>
</organism>
<proteinExistence type="predicted"/>
<evidence type="ECO:0000313" key="1">
    <source>
        <dbReference type="EMBL" id="RXF67965.1"/>
    </source>
</evidence>
<dbReference type="Proteomes" id="UP000290848">
    <property type="component" value="Unassembled WGS sequence"/>
</dbReference>
<protein>
    <recommendedName>
        <fullName evidence="3">CHAT domain-containing protein</fullName>
    </recommendedName>
</protein>